<name>A0AAP0QC67_9ROSI</name>
<evidence type="ECO:0000259" key="7">
    <source>
        <dbReference type="Pfam" id="PF09733"/>
    </source>
</evidence>
<evidence type="ECO:0000313" key="10">
    <source>
        <dbReference type="EMBL" id="KAK9181429.1"/>
    </source>
</evidence>
<dbReference type="GO" id="GO:0008270">
    <property type="term" value="F:zinc ion binding"/>
    <property type="evidence" value="ECO:0007669"/>
    <property type="project" value="UniProtKB-KW"/>
</dbReference>
<dbReference type="InterPro" id="IPR056068">
    <property type="entry name" value="EMF2-like_DUF7651"/>
</dbReference>
<comment type="similarity">
    <text evidence="1">Belongs to the VEFS (VRN2-EMF2-FIS2-SU(Z)12) family.</text>
</comment>
<dbReference type="GO" id="GO:0031490">
    <property type="term" value="F:chromatin DNA binding"/>
    <property type="evidence" value="ECO:0007669"/>
    <property type="project" value="TreeGrafter"/>
</dbReference>
<evidence type="ECO:0000259" key="9">
    <source>
        <dbReference type="Pfam" id="PF24663"/>
    </source>
</evidence>
<evidence type="ECO:0000256" key="1">
    <source>
        <dbReference type="ARBA" id="ARBA00007416"/>
    </source>
</evidence>
<keyword evidence="5" id="KW-0805">Transcription regulation</keyword>
<evidence type="ECO:0000256" key="6">
    <source>
        <dbReference type="ARBA" id="ARBA00023163"/>
    </source>
</evidence>
<evidence type="ECO:0000256" key="2">
    <source>
        <dbReference type="ARBA" id="ARBA00022723"/>
    </source>
</evidence>
<dbReference type="Pfam" id="PF23320">
    <property type="entry name" value="Zn_SUZ12"/>
    <property type="match status" value="1"/>
</dbReference>
<comment type="caution">
    <text evidence="10">The sequence shown here is derived from an EMBL/GenBank/DDBJ whole genome shotgun (WGS) entry which is preliminary data.</text>
</comment>
<keyword evidence="3" id="KW-0863">Zinc-finger</keyword>
<dbReference type="InterPro" id="IPR019135">
    <property type="entry name" value="Polycomb_protein_VEFS-Box"/>
</dbReference>
<accession>A0AAP0QC67</accession>
<dbReference type="AlphaFoldDB" id="A0AAP0QC67"/>
<feature type="domain" description="Polycomb protein VEFS-Box" evidence="7">
    <location>
        <begin position="523"/>
        <end position="566"/>
    </location>
</feature>
<dbReference type="InterPro" id="IPR057540">
    <property type="entry name" value="Znf_SUZ12"/>
</dbReference>
<feature type="domain" description="Polycomb protein SUZ12-like zinc finger" evidence="8">
    <location>
        <begin position="324"/>
        <end position="392"/>
    </location>
</feature>
<dbReference type="Pfam" id="PF24663">
    <property type="entry name" value="DUF7651"/>
    <property type="match status" value="1"/>
</dbReference>
<dbReference type="EMBL" id="JBCGBO010000024">
    <property type="protein sequence ID" value="KAK9181429.1"/>
    <property type="molecule type" value="Genomic_DNA"/>
</dbReference>
<evidence type="ECO:0000256" key="4">
    <source>
        <dbReference type="ARBA" id="ARBA00022833"/>
    </source>
</evidence>
<evidence type="ECO:0000256" key="3">
    <source>
        <dbReference type="ARBA" id="ARBA00022771"/>
    </source>
</evidence>
<evidence type="ECO:0000259" key="8">
    <source>
        <dbReference type="Pfam" id="PF23320"/>
    </source>
</evidence>
<keyword evidence="2" id="KW-0479">Metal-binding</keyword>
<dbReference type="PANTHER" id="PTHR22597">
    <property type="entry name" value="POLYCOMB GROUP PROTEIN"/>
    <property type="match status" value="1"/>
</dbReference>
<dbReference type="PANTHER" id="PTHR22597:SF22">
    <property type="entry name" value="POLYCOMB GROUP PROTEIN EMBRYONIC FLOWER 2-RELATED"/>
    <property type="match status" value="1"/>
</dbReference>
<gene>
    <name evidence="10" type="ORF">WN944_024566</name>
</gene>
<evidence type="ECO:0000313" key="11">
    <source>
        <dbReference type="Proteomes" id="UP001428341"/>
    </source>
</evidence>
<proteinExistence type="inferred from homology"/>
<dbReference type="GO" id="GO:0005634">
    <property type="term" value="C:nucleus"/>
    <property type="evidence" value="ECO:0007669"/>
    <property type="project" value="UniProtKB-ARBA"/>
</dbReference>
<evidence type="ECO:0008006" key="12">
    <source>
        <dbReference type="Google" id="ProtNLM"/>
    </source>
</evidence>
<keyword evidence="4" id="KW-0862">Zinc</keyword>
<dbReference type="Proteomes" id="UP001428341">
    <property type="component" value="Unassembled WGS sequence"/>
</dbReference>
<keyword evidence="6" id="KW-0804">Transcription</keyword>
<reference evidence="10 11" key="1">
    <citation type="submission" date="2024-05" db="EMBL/GenBank/DDBJ databases">
        <title>Haplotype-resolved chromosome-level genome assembly of Huyou (Citrus changshanensis).</title>
        <authorList>
            <person name="Miao C."/>
            <person name="Chen W."/>
            <person name="Wu Y."/>
            <person name="Wang L."/>
            <person name="Zhao S."/>
            <person name="Grierson D."/>
            <person name="Xu C."/>
            <person name="Chen K."/>
        </authorList>
    </citation>
    <scope>NUCLEOTIDE SEQUENCE [LARGE SCALE GENOMIC DNA]</scope>
    <source>
        <strain evidence="10">01-14</strain>
        <tissue evidence="10">Leaf</tissue>
    </source>
</reference>
<organism evidence="10 11">
    <name type="scientific">Citrus x changshan-huyou</name>
    <dbReference type="NCBI Taxonomy" id="2935761"/>
    <lineage>
        <taxon>Eukaryota</taxon>
        <taxon>Viridiplantae</taxon>
        <taxon>Streptophyta</taxon>
        <taxon>Embryophyta</taxon>
        <taxon>Tracheophyta</taxon>
        <taxon>Spermatophyta</taxon>
        <taxon>Magnoliopsida</taxon>
        <taxon>eudicotyledons</taxon>
        <taxon>Gunneridae</taxon>
        <taxon>Pentapetalae</taxon>
        <taxon>rosids</taxon>
        <taxon>malvids</taxon>
        <taxon>Sapindales</taxon>
        <taxon>Rutaceae</taxon>
        <taxon>Aurantioideae</taxon>
        <taxon>Citrus</taxon>
    </lineage>
</organism>
<sequence>MIFFCCRYSRSTDQMCREDARVHLSAEEEIAAEESLSIYCKPVELYNILQRRAIRNPSFLQRCLSYQIHEKHNRRIQMTISLSETVNEGLQARFPFPLYILLGRLVSGTTVSELCPIFEMKYSAVYRFSRACILTNFTGVEGSTQVQANFVLPEISRLQLKAKSCTLAILLVNFANDGGYCHWGKIPLESLYRSWEKSPNLSLGQRAELTYPVDMHSGFLKLSCLDKDKCVSIQMPFNSGSSVCAVLMFSFSTRIFFPLFINHISDFPPLFCNFLGFQKSTSQQVHVTISAEEIGGRDKSPYNSYTCSDISSPSLSRIIRLRAGNVVFNYRYYNNKLQRTEVTEDFSCPFCLAKCASFKGLRYHLSSSHDLFNFEFWVTEEYQAVNVSVKTDIWRSEVVADGVDPKQQTFFFCSKQRRHRRLKNLLQQSKHVHPLVLKPPGVCELLDKADGGNDYRNSIIAVAESAQHVPSSFNVAGASNADAQLYTDPEYQLLSGNNLAAPAMLQFAKTRKLSIERSDSRNRTLLQKRQFFHSHRAQPMAWEQVVSDRDSEDEVDDDVADLEDRRDQAWLDAIPNFGKVPLDYSIIRIS</sequence>
<keyword evidence="11" id="KW-1185">Reference proteome</keyword>
<protein>
    <recommendedName>
        <fullName evidence="12">Polycomb group protein EMBRYONIC FLOWER 2-like</fullName>
    </recommendedName>
</protein>
<evidence type="ECO:0000256" key="5">
    <source>
        <dbReference type="ARBA" id="ARBA00023015"/>
    </source>
</evidence>
<dbReference type="Pfam" id="PF09733">
    <property type="entry name" value="VEFS-Box"/>
    <property type="match status" value="1"/>
</dbReference>
<feature type="domain" description="DUF7651" evidence="9">
    <location>
        <begin position="65"/>
        <end position="243"/>
    </location>
</feature>
<dbReference type="CDD" id="cd21749">
    <property type="entry name" value="ZnB-Zn_EMF2-like"/>
    <property type="match status" value="1"/>
</dbReference>